<dbReference type="EMBL" id="MVDD01000001">
    <property type="protein sequence ID" value="PKQ65549.1"/>
    <property type="molecule type" value="Genomic_DNA"/>
</dbReference>
<gene>
    <name evidence="1" type="ORF">BZG02_00660</name>
</gene>
<reference evidence="1 2" key="1">
    <citation type="journal article" date="2017" name="Front. Microbiol.">
        <title>Labilibaculum manganireducens gen. nov., sp. nov. and Labilibaculum filiforme sp. nov., Novel Bacteroidetes Isolated from Subsurface Sediments of the Baltic Sea.</title>
        <authorList>
            <person name="Vandieken V."/>
            <person name="Marshall I.P."/>
            <person name="Niemann H."/>
            <person name="Engelen B."/>
            <person name="Cypionka H."/>
        </authorList>
    </citation>
    <scope>NUCLEOTIDE SEQUENCE [LARGE SCALE GENOMIC DNA]</scope>
    <source>
        <strain evidence="1 2">59.16B</strain>
    </source>
</reference>
<evidence type="ECO:0000313" key="2">
    <source>
        <dbReference type="Proteomes" id="UP000233535"/>
    </source>
</evidence>
<dbReference type="AlphaFoldDB" id="A0A2N3I5G9"/>
<protein>
    <submittedName>
        <fullName evidence="1">Uncharacterized protein</fullName>
    </submittedName>
</protein>
<dbReference type="Proteomes" id="UP000233535">
    <property type="component" value="Unassembled WGS sequence"/>
</dbReference>
<proteinExistence type="predicted"/>
<name>A0A2N3I5G9_9BACT</name>
<comment type="caution">
    <text evidence="1">The sequence shown here is derived from an EMBL/GenBank/DDBJ whole genome shotgun (WGS) entry which is preliminary data.</text>
</comment>
<accession>A0A2N3I5G9</accession>
<evidence type="ECO:0000313" key="1">
    <source>
        <dbReference type="EMBL" id="PKQ65549.1"/>
    </source>
</evidence>
<organism evidence="1 2">
    <name type="scientific">Labilibaculum filiforme</name>
    <dbReference type="NCBI Taxonomy" id="1940526"/>
    <lineage>
        <taxon>Bacteria</taxon>
        <taxon>Pseudomonadati</taxon>
        <taxon>Bacteroidota</taxon>
        <taxon>Bacteroidia</taxon>
        <taxon>Marinilabiliales</taxon>
        <taxon>Marinifilaceae</taxon>
        <taxon>Labilibaculum</taxon>
    </lineage>
</organism>
<sequence length="434" mass="49912">MFVLRTESTNKLKSGSMNYLAKNIFFLFLITQSFLGTFSVSAQSYPCYLYGSVTTIDGDVYKGAIRWGDEEVFLTDLFNAEKEENPYLKYLPKSQIDKDQEKYMKKRGWDRFEFAFDDERRNLTSVYDRKFQCRFGDIKSISVTGSESVSLELKDGKFINLRGGSNDVGTKVWVIDQELGLLKIDWDRIDIVNFEAPILSNVENFGEPVYGKITTTKGEFTGFIQWDHDERLAGDKLDGRGRDGDLSITFDKIKAIEKTENGSRITLHSNRQFELTGENDVNKYNRGIIVSIPKVGRVDFSWSHFLSLQLLPLTKNVADCFSEFRVSERLFGTLVTKDGKIFKGIIVYDLDEAMDSEILNGLNDKLEFSIPFRNIGSIQPMAYNYCLVELKNGMKLYLGDQSDVSNKNAGVIVFEKEDKYQNFRWEDIERIDFM</sequence>
<keyword evidence="2" id="KW-1185">Reference proteome</keyword>